<gene>
    <name evidence="9" type="ORF">HMPREF0381_0330</name>
</gene>
<dbReference type="eggNOG" id="COG0609">
    <property type="taxonomic scope" value="Bacteria"/>
</dbReference>
<evidence type="ECO:0000256" key="4">
    <source>
        <dbReference type="ARBA" id="ARBA00022475"/>
    </source>
</evidence>
<keyword evidence="6 8" id="KW-1133">Transmembrane helix</keyword>
<name>E6LK45_9FIRM</name>
<dbReference type="PANTHER" id="PTHR30472:SF70">
    <property type="entry name" value="MOLYBDATE IMPORT SYSTEM PERMEASE PROTEIN MOLB"/>
    <property type="match status" value="1"/>
</dbReference>
<keyword evidence="7 8" id="KW-0472">Membrane</keyword>
<dbReference type="SUPFAM" id="SSF81345">
    <property type="entry name" value="ABC transporter involved in vitamin B12 uptake, BtuC"/>
    <property type="match status" value="1"/>
</dbReference>
<evidence type="ECO:0000256" key="2">
    <source>
        <dbReference type="ARBA" id="ARBA00007935"/>
    </source>
</evidence>
<comment type="similarity">
    <text evidence="2">Belongs to the binding-protein-dependent transport system permease family. FecCD subfamily.</text>
</comment>
<dbReference type="RefSeq" id="WP_008750101.1">
    <property type="nucleotide sequence ID" value="NZ_GL622296.1"/>
</dbReference>
<dbReference type="CDD" id="cd06550">
    <property type="entry name" value="TM_ABC_iron-siderophores_like"/>
    <property type="match status" value="1"/>
</dbReference>
<dbReference type="Gene3D" id="1.10.3470.10">
    <property type="entry name" value="ABC transporter involved in vitamin B12 uptake, BtuC"/>
    <property type="match status" value="1"/>
</dbReference>
<evidence type="ECO:0000313" key="10">
    <source>
        <dbReference type="Proteomes" id="UP000003434"/>
    </source>
</evidence>
<feature type="transmembrane region" description="Helical" evidence="8">
    <location>
        <begin position="71"/>
        <end position="92"/>
    </location>
</feature>
<proteinExistence type="inferred from homology"/>
<organism evidence="9 10">
    <name type="scientific">Lachnoanaerobaculum saburreum DSM 3986</name>
    <dbReference type="NCBI Taxonomy" id="887325"/>
    <lineage>
        <taxon>Bacteria</taxon>
        <taxon>Bacillati</taxon>
        <taxon>Bacillota</taxon>
        <taxon>Clostridia</taxon>
        <taxon>Lachnospirales</taxon>
        <taxon>Lachnospiraceae</taxon>
        <taxon>Lachnoanaerobaculum</taxon>
    </lineage>
</organism>
<evidence type="ECO:0000256" key="7">
    <source>
        <dbReference type="ARBA" id="ARBA00023136"/>
    </source>
</evidence>
<dbReference type="Pfam" id="PF01032">
    <property type="entry name" value="FecCD"/>
    <property type="match status" value="1"/>
</dbReference>
<evidence type="ECO:0000256" key="8">
    <source>
        <dbReference type="SAM" id="Phobius"/>
    </source>
</evidence>
<dbReference type="GO" id="GO:0022857">
    <property type="term" value="F:transmembrane transporter activity"/>
    <property type="evidence" value="ECO:0007669"/>
    <property type="project" value="InterPro"/>
</dbReference>
<feature type="transmembrane region" description="Helical" evidence="8">
    <location>
        <begin position="314"/>
        <end position="332"/>
    </location>
</feature>
<dbReference type="GO" id="GO:0033214">
    <property type="term" value="P:siderophore-iron import into cell"/>
    <property type="evidence" value="ECO:0007669"/>
    <property type="project" value="TreeGrafter"/>
</dbReference>
<dbReference type="Proteomes" id="UP000003434">
    <property type="component" value="Unassembled WGS sequence"/>
</dbReference>
<comment type="subcellular location">
    <subcellularLocation>
        <location evidence="1">Cell membrane</location>
        <topology evidence="1">Multi-pass membrane protein</topology>
    </subcellularLocation>
</comment>
<evidence type="ECO:0000256" key="1">
    <source>
        <dbReference type="ARBA" id="ARBA00004651"/>
    </source>
</evidence>
<dbReference type="FunFam" id="1.10.3470.10:FF:000001">
    <property type="entry name" value="Vitamin B12 ABC transporter permease BtuC"/>
    <property type="match status" value="1"/>
</dbReference>
<protein>
    <submittedName>
        <fullName evidence="9">Iron chelate uptake ABC transporter, FeCT family, permease protein</fullName>
    </submittedName>
</protein>
<sequence>MYLKTIGEKLIFIIGLITVPLIVAGICLGVGRFSLSLFDGIKILYSIIKKGKDSVAANEYSVLINMRLPRIILAMICGGGLAVAGVGLQAVFSNPLVSPDTLGVASGASFGAALSLLFRANMITVQFSALCFGLLACFLTYILADIRGAKKTIMLILSGLVISSLFQAMVSLVKYVADTEEILPSITYWLMGSLYTSNYKSIILGTPSILIAVSILLLIRWKMNVLSLTEDEAKSLGMNIRYMRMTVIICSAMITSSVVSMCGQIGWVGLLIPHICRMLFGSDTSKVIPTSISIGATFLLLVDTLSRSVVVTEIPVSILTAVIGAPLFLSLLRRAGKSL</sequence>
<feature type="transmembrane region" description="Helical" evidence="8">
    <location>
        <begin position="242"/>
        <end position="272"/>
    </location>
</feature>
<reference evidence="9 10" key="1">
    <citation type="submission" date="2010-12" db="EMBL/GenBank/DDBJ databases">
        <authorList>
            <person name="Muzny D."/>
            <person name="Qin X."/>
            <person name="Deng J."/>
            <person name="Jiang H."/>
            <person name="Liu Y."/>
            <person name="Qu J."/>
            <person name="Song X.-Z."/>
            <person name="Zhang L."/>
            <person name="Thornton R."/>
            <person name="Coyle M."/>
            <person name="Francisco L."/>
            <person name="Jackson L."/>
            <person name="Javaid M."/>
            <person name="Korchina V."/>
            <person name="Kovar C."/>
            <person name="Mata R."/>
            <person name="Mathew T."/>
            <person name="Ngo R."/>
            <person name="Nguyen L."/>
            <person name="Nguyen N."/>
            <person name="Okwuonu G."/>
            <person name="Ongeri F."/>
            <person name="Pham C."/>
            <person name="Simmons D."/>
            <person name="Wilczek-Boney K."/>
            <person name="Hale W."/>
            <person name="Jakkamsetti A."/>
            <person name="Pham P."/>
            <person name="Ruth R."/>
            <person name="San Lucas F."/>
            <person name="Warren J."/>
            <person name="Zhang J."/>
            <person name="Zhao Z."/>
            <person name="Zhou C."/>
            <person name="Zhu D."/>
            <person name="Lee S."/>
            <person name="Bess C."/>
            <person name="Blankenburg K."/>
            <person name="Forbes L."/>
            <person name="Fu Q."/>
            <person name="Gubbala S."/>
            <person name="Hirani K."/>
            <person name="Jayaseelan J.C."/>
            <person name="Lara F."/>
            <person name="Munidasa M."/>
            <person name="Palculict T."/>
            <person name="Patil S."/>
            <person name="Pu L.-L."/>
            <person name="Saada N."/>
            <person name="Tang L."/>
            <person name="Weissenberger G."/>
            <person name="Zhu Y."/>
            <person name="Hemphill L."/>
            <person name="Shang Y."/>
            <person name="Youmans B."/>
            <person name="Ayvaz T."/>
            <person name="Ross M."/>
            <person name="Santibanez J."/>
            <person name="Aqrawi P."/>
            <person name="Gross S."/>
            <person name="Joshi V."/>
            <person name="Fowler G."/>
            <person name="Nazareth L."/>
            <person name="Reid J."/>
            <person name="Worley K."/>
            <person name="Petrosino J."/>
            <person name="Highlander S."/>
            <person name="Gibbs R."/>
        </authorList>
    </citation>
    <scope>NUCLEOTIDE SEQUENCE [LARGE SCALE GENOMIC DNA]</scope>
    <source>
        <strain evidence="9 10">DSM 3986</strain>
    </source>
</reference>
<evidence type="ECO:0000256" key="3">
    <source>
        <dbReference type="ARBA" id="ARBA00022448"/>
    </source>
</evidence>
<dbReference type="AlphaFoldDB" id="E6LK45"/>
<keyword evidence="4" id="KW-1003">Cell membrane</keyword>
<evidence type="ECO:0000256" key="6">
    <source>
        <dbReference type="ARBA" id="ARBA00022989"/>
    </source>
</evidence>
<feature type="transmembrane region" description="Helical" evidence="8">
    <location>
        <begin position="197"/>
        <end position="221"/>
    </location>
</feature>
<comment type="caution">
    <text evidence="9">The sequence shown here is derived from an EMBL/GenBank/DDBJ whole genome shotgun (WGS) entry which is preliminary data.</text>
</comment>
<accession>E6LK45</accession>
<dbReference type="InterPro" id="IPR000522">
    <property type="entry name" value="ABC_transptr_permease_BtuC"/>
</dbReference>
<keyword evidence="5 8" id="KW-0812">Transmembrane</keyword>
<evidence type="ECO:0000313" key="9">
    <source>
        <dbReference type="EMBL" id="EFU77685.1"/>
    </source>
</evidence>
<dbReference type="InterPro" id="IPR037294">
    <property type="entry name" value="ABC_BtuC-like"/>
</dbReference>
<feature type="transmembrane region" description="Helical" evidence="8">
    <location>
        <begin position="123"/>
        <end position="143"/>
    </location>
</feature>
<dbReference type="HOGENOM" id="CLU_013016_0_2_9"/>
<dbReference type="PANTHER" id="PTHR30472">
    <property type="entry name" value="FERRIC ENTEROBACTIN TRANSPORT SYSTEM PERMEASE PROTEIN"/>
    <property type="match status" value="1"/>
</dbReference>
<keyword evidence="3" id="KW-0813">Transport</keyword>
<dbReference type="GO" id="GO:0005886">
    <property type="term" value="C:plasma membrane"/>
    <property type="evidence" value="ECO:0007669"/>
    <property type="project" value="UniProtKB-SubCell"/>
</dbReference>
<evidence type="ECO:0000256" key="5">
    <source>
        <dbReference type="ARBA" id="ARBA00022692"/>
    </source>
</evidence>
<feature type="transmembrane region" description="Helical" evidence="8">
    <location>
        <begin position="155"/>
        <end position="177"/>
    </location>
</feature>
<feature type="transmembrane region" description="Helical" evidence="8">
    <location>
        <begin position="12"/>
        <end position="35"/>
    </location>
</feature>
<dbReference type="EMBL" id="AEPW01000008">
    <property type="protein sequence ID" value="EFU77685.1"/>
    <property type="molecule type" value="Genomic_DNA"/>
</dbReference>